<evidence type="ECO:0000313" key="2">
    <source>
        <dbReference type="EMBL" id="KAH8026472.1"/>
    </source>
</evidence>
<dbReference type="AlphaFoldDB" id="A0A9J6DXJ3"/>
<evidence type="ECO:0000256" key="1">
    <source>
        <dbReference type="SAM" id="MobiDB-lite"/>
    </source>
</evidence>
<proteinExistence type="predicted"/>
<dbReference type="VEuPathDB" id="VectorBase:LOC119174693"/>
<feature type="compositionally biased region" description="Basic residues" evidence="1">
    <location>
        <begin position="217"/>
        <end position="243"/>
    </location>
</feature>
<sequence>MSQPSQHSYIKMLGLHPSIACDMDITIDYSLSENDDRTDTVAAHYSKCKQKSVQRNQAFSQAGPSADLLPVPLAAKVTCHVSVTIPKTLQPIKVCEERLKSTTVGRPSKDAAVLSNCCTVPTVPQPMPGPVHPSVAVPVTAVSSVEPSLAYVPQQFRPQMSKPTPADKTPKVHKDWKKKSTLSPCALKYSSKSRFSNGGETTSKSEKSLTRLGSSNCKKRCKKHKCQKHGHMHSPKYNCKKASSHTEPLEKKKN</sequence>
<accession>A0A9J6DXJ3</accession>
<evidence type="ECO:0000313" key="3">
    <source>
        <dbReference type="Proteomes" id="UP000821866"/>
    </source>
</evidence>
<dbReference type="EMBL" id="JABSTU010000007">
    <property type="protein sequence ID" value="KAH8026472.1"/>
    <property type="molecule type" value="Genomic_DNA"/>
</dbReference>
<dbReference type="Proteomes" id="UP000821866">
    <property type="component" value="Unassembled WGS sequence"/>
</dbReference>
<feature type="region of interest" description="Disordered" evidence="1">
    <location>
        <begin position="193"/>
        <end position="254"/>
    </location>
</feature>
<keyword evidence="3" id="KW-1185">Reference proteome</keyword>
<reference evidence="2" key="2">
    <citation type="submission" date="2021-09" db="EMBL/GenBank/DDBJ databases">
        <authorList>
            <person name="Jia N."/>
            <person name="Wang J."/>
            <person name="Shi W."/>
            <person name="Du L."/>
            <person name="Sun Y."/>
            <person name="Zhan W."/>
            <person name="Jiang J."/>
            <person name="Wang Q."/>
            <person name="Zhang B."/>
            <person name="Ji P."/>
            <person name="Sakyi L.B."/>
            <person name="Cui X."/>
            <person name="Yuan T."/>
            <person name="Jiang B."/>
            <person name="Yang W."/>
            <person name="Lam T.T.-Y."/>
            <person name="Chang Q."/>
            <person name="Ding S."/>
            <person name="Wang X."/>
            <person name="Zhu J."/>
            <person name="Ruan X."/>
            <person name="Zhao L."/>
            <person name="Wei J."/>
            <person name="Que T."/>
            <person name="Du C."/>
            <person name="Cheng J."/>
            <person name="Dai P."/>
            <person name="Han X."/>
            <person name="Huang E."/>
            <person name="Gao Y."/>
            <person name="Liu J."/>
            <person name="Shao H."/>
            <person name="Ye R."/>
            <person name="Li L."/>
            <person name="Wei W."/>
            <person name="Wang X."/>
            <person name="Wang C."/>
            <person name="Huo Q."/>
            <person name="Li W."/>
            <person name="Guo W."/>
            <person name="Chen H."/>
            <person name="Chen S."/>
            <person name="Zhou L."/>
            <person name="Zhou L."/>
            <person name="Ni X."/>
            <person name="Tian J."/>
            <person name="Zhou Y."/>
            <person name="Sheng Y."/>
            <person name="Liu T."/>
            <person name="Pan Y."/>
            <person name="Xia L."/>
            <person name="Li J."/>
            <person name="Zhao F."/>
            <person name="Cao W."/>
        </authorList>
    </citation>
    <scope>NUCLEOTIDE SEQUENCE</scope>
    <source>
        <strain evidence="2">Rmic-2018</strain>
        <tissue evidence="2">Larvae</tissue>
    </source>
</reference>
<organism evidence="2 3">
    <name type="scientific">Rhipicephalus microplus</name>
    <name type="common">Cattle tick</name>
    <name type="synonym">Boophilus microplus</name>
    <dbReference type="NCBI Taxonomy" id="6941"/>
    <lineage>
        <taxon>Eukaryota</taxon>
        <taxon>Metazoa</taxon>
        <taxon>Ecdysozoa</taxon>
        <taxon>Arthropoda</taxon>
        <taxon>Chelicerata</taxon>
        <taxon>Arachnida</taxon>
        <taxon>Acari</taxon>
        <taxon>Parasitiformes</taxon>
        <taxon>Ixodida</taxon>
        <taxon>Ixodoidea</taxon>
        <taxon>Ixodidae</taxon>
        <taxon>Rhipicephalinae</taxon>
        <taxon>Rhipicephalus</taxon>
        <taxon>Boophilus</taxon>
    </lineage>
</organism>
<comment type="caution">
    <text evidence="2">The sequence shown here is derived from an EMBL/GenBank/DDBJ whole genome shotgun (WGS) entry which is preliminary data.</text>
</comment>
<protein>
    <submittedName>
        <fullName evidence="2">Uncharacterized protein</fullName>
    </submittedName>
</protein>
<gene>
    <name evidence="2" type="ORF">HPB51_020582</name>
</gene>
<feature type="region of interest" description="Disordered" evidence="1">
    <location>
        <begin position="158"/>
        <end position="177"/>
    </location>
</feature>
<reference evidence="2" key="1">
    <citation type="journal article" date="2020" name="Cell">
        <title>Large-Scale Comparative Analyses of Tick Genomes Elucidate Their Genetic Diversity and Vector Capacities.</title>
        <authorList>
            <consortium name="Tick Genome and Microbiome Consortium (TIGMIC)"/>
            <person name="Jia N."/>
            <person name="Wang J."/>
            <person name="Shi W."/>
            <person name="Du L."/>
            <person name="Sun Y."/>
            <person name="Zhan W."/>
            <person name="Jiang J.F."/>
            <person name="Wang Q."/>
            <person name="Zhang B."/>
            <person name="Ji P."/>
            <person name="Bell-Sakyi L."/>
            <person name="Cui X.M."/>
            <person name="Yuan T.T."/>
            <person name="Jiang B.G."/>
            <person name="Yang W.F."/>
            <person name="Lam T.T."/>
            <person name="Chang Q.C."/>
            <person name="Ding S.J."/>
            <person name="Wang X.J."/>
            <person name="Zhu J.G."/>
            <person name="Ruan X.D."/>
            <person name="Zhao L."/>
            <person name="Wei J.T."/>
            <person name="Ye R.Z."/>
            <person name="Que T.C."/>
            <person name="Du C.H."/>
            <person name="Zhou Y.H."/>
            <person name="Cheng J.X."/>
            <person name="Dai P.F."/>
            <person name="Guo W.B."/>
            <person name="Han X.H."/>
            <person name="Huang E.J."/>
            <person name="Li L.F."/>
            <person name="Wei W."/>
            <person name="Gao Y.C."/>
            <person name="Liu J.Z."/>
            <person name="Shao H.Z."/>
            <person name="Wang X."/>
            <person name="Wang C.C."/>
            <person name="Yang T.C."/>
            <person name="Huo Q.B."/>
            <person name="Li W."/>
            <person name="Chen H.Y."/>
            <person name="Chen S.E."/>
            <person name="Zhou L.G."/>
            <person name="Ni X.B."/>
            <person name="Tian J.H."/>
            <person name="Sheng Y."/>
            <person name="Liu T."/>
            <person name="Pan Y.S."/>
            <person name="Xia L.Y."/>
            <person name="Li J."/>
            <person name="Zhao F."/>
            <person name="Cao W.C."/>
        </authorList>
    </citation>
    <scope>NUCLEOTIDE SEQUENCE</scope>
    <source>
        <strain evidence="2">Rmic-2018</strain>
    </source>
</reference>
<feature type="compositionally biased region" description="Polar residues" evidence="1">
    <location>
        <begin position="193"/>
        <end position="202"/>
    </location>
</feature>
<name>A0A9J6DXJ3_RHIMP</name>